<evidence type="ECO:0000256" key="1">
    <source>
        <dbReference type="ARBA" id="ARBA00023015"/>
    </source>
</evidence>
<dbReference type="RefSeq" id="WP_251812686.1">
    <property type="nucleotide sequence ID" value="NZ_CP101527.1"/>
</dbReference>
<dbReference type="InterPro" id="IPR032687">
    <property type="entry name" value="AraC-type_N"/>
</dbReference>
<dbReference type="GO" id="GO:0000976">
    <property type="term" value="F:transcription cis-regulatory region binding"/>
    <property type="evidence" value="ECO:0007669"/>
    <property type="project" value="TreeGrafter"/>
</dbReference>
<feature type="domain" description="HTH araC/xylS-type" evidence="4">
    <location>
        <begin position="244"/>
        <end position="342"/>
    </location>
</feature>
<evidence type="ECO:0000256" key="2">
    <source>
        <dbReference type="ARBA" id="ARBA00023125"/>
    </source>
</evidence>
<protein>
    <submittedName>
        <fullName evidence="5">AraC family transcriptional regulator</fullName>
    </submittedName>
</protein>
<dbReference type="PANTHER" id="PTHR47894:SF1">
    <property type="entry name" value="HTH-TYPE TRANSCRIPTIONAL REGULATOR VQSM"/>
    <property type="match status" value="1"/>
</dbReference>
<dbReference type="PRINTS" id="PR00032">
    <property type="entry name" value="HTHARAC"/>
</dbReference>
<dbReference type="SMART" id="SM00342">
    <property type="entry name" value="HTH_ARAC"/>
    <property type="match status" value="1"/>
</dbReference>
<evidence type="ECO:0000259" key="4">
    <source>
        <dbReference type="PROSITE" id="PS01124"/>
    </source>
</evidence>
<dbReference type="Pfam" id="PF12625">
    <property type="entry name" value="Arabinose_bd"/>
    <property type="match status" value="1"/>
</dbReference>
<dbReference type="Pfam" id="PF12833">
    <property type="entry name" value="HTH_18"/>
    <property type="match status" value="1"/>
</dbReference>
<dbReference type="Proteomes" id="UP001164472">
    <property type="component" value="Chromosome"/>
</dbReference>
<sequence>MTASCYSTTATPYHGEVAQSYWQTLVRSAERKGVEREQINRILNSGESSPSIMVEQYINVMKAGITNCDDFGLEVGQSVTPGSYPVLGMTLLSCQSLRQVLEQVVRYESLNHDLGTSRLDIGVTESAYHWTPNPLYVPDPTSNLSFNLIVSVFAGIRTFSPWLINQSIPIKKLCFMAPEPKNASLYTSFFDTDIQYNQPVNAVVVESSVLAWPVLNGDVASFDALTSHAESLLNARDSQRDLVWQLKSSLPEALRRQTYRIEEVAGQLNMSVRTLQRKLKESGCNYQQLLDDVRRQLAEFYLTEATVSMSEIAFLVGYQEQSSFNHAFKSWTGLSPTAFRDRHRSSTL</sequence>
<dbReference type="InterPro" id="IPR009057">
    <property type="entry name" value="Homeodomain-like_sf"/>
</dbReference>
<dbReference type="SUPFAM" id="SSF46689">
    <property type="entry name" value="Homeodomain-like"/>
    <property type="match status" value="1"/>
</dbReference>
<reference evidence="5" key="1">
    <citation type="submission" date="2022-07" db="EMBL/GenBank/DDBJ databases">
        <title>Alkalimarinus sp. nov., isolated from gut of a Alitta virens.</title>
        <authorList>
            <person name="Yang A.I."/>
            <person name="Shin N.-R."/>
        </authorList>
    </citation>
    <scope>NUCLEOTIDE SEQUENCE</scope>
    <source>
        <strain evidence="5">FA028</strain>
    </source>
</reference>
<dbReference type="EMBL" id="CP101527">
    <property type="protein sequence ID" value="UZW74599.1"/>
    <property type="molecule type" value="Genomic_DNA"/>
</dbReference>
<evidence type="ECO:0000313" key="5">
    <source>
        <dbReference type="EMBL" id="UZW74599.1"/>
    </source>
</evidence>
<keyword evidence="1" id="KW-0805">Transcription regulation</keyword>
<dbReference type="GO" id="GO:0005829">
    <property type="term" value="C:cytosol"/>
    <property type="evidence" value="ECO:0007669"/>
    <property type="project" value="TreeGrafter"/>
</dbReference>
<keyword evidence="2" id="KW-0238">DNA-binding</keyword>
<evidence type="ECO:0000313" key="6">
    <source>
        <dbReference type="Proteomes" id="UP001164472"/>
    </source>
</evidence>
<dbReference type="Gene3D" id="1.10.10.60">
    <property type="entry name" value="Homeodomain-like"/>
    <property type="match status" value="1"/>
</dbReference>
<evidence type="ECO:0000256" key="3">
    <source>
        <dbReference type="ARBA" id="ARBA00023163"/>
    </source>
</evidence>
<dbReference type="InterPro" id="IPR018060">
    <property type="entry name" value="HTH_AraC"/>
</dbReference>
<organism evidence="5 6">
    <name type="scientific">Alkalimarinus sediminis</name>
    <dbReference type="NCBI Taxonomy" id="1632866"/>
    <lineage>
        <taxon>Bacteria</taxon>
        <taxon>Pseudomonadati</taxon>
        <taxon>Pseudomonadota</taxon>
        <taxon>Gammaproteobacteria</taxon>
        <taxon>Alteromonadales</taxon>
        <taxon>Alteromonadaceae</taxon>
        <taxon>Alkalimarinus</taxon>
    </lineage>
</organism>
<name>A0A9E8KPC2_9ALTE</name>
<keyword evidence="3" id="KW-0804">Transcription</keyword>
<dbReference type="AlphaFoldDB" id="A0A9E8KPC2"/>
<accession>A0A9E8KPC2</accession>
<dbReference type="InterPro" id="IPR020449">
    <property type="entry name" value="Tscrpt_reg_AraC-type_HTH"/>
</dbReference>
<gene>
    <name evidence="5" type="ORF">NNL22_16485</name>
</gene>
<dbReference type="GO" id="GO:0003700">
    <property type="term" value="F:DNA-binding transcription factor activity"/>
    <property type="evidence" value="ECO:0007669"/>
    <property type="project" value="InterPro"/>
</dbReference>
<dbReference type="PROSITE" id="PS01124">
    <property type="entry name" value="HTH_ARAC_FAMILY_2"/>
    <property type="match status" value="1"/>
</dbReference>
<keyword evidence="6" id="KW-1185">Reference proteome</keyword>
<dbReference type="KEGG" id="asem:NNL22_16485"/>
<dbReference type="PANTHER" id="PTHR47894">
    <property type="entry name" value="HTH-TYPE TRANSCRIPTIONAL REGULATOR GADX"/>
    <property type="match status" value="1"/>
</dbReference>
<proteinExistence type="predicted"/>